<evidence type="ECO:0000256" key="2">
    <source>
        <dbReference type="SAM" id="MobiDB-lite"/>
    </source>
</evidence>
<dbReference type="EMBL" id="JBHUOQ010000001">
    <property type="protein sequence ID" value="MFD2830028.1"/>
    <property type="molecule type" value="Genomic_DNA"/>
</dbReference>
<comment type="caution">
    <text evidence="5">The sequence shown here is derived from an EMBL/GenBank/DDBJ whole genome shotgun (WGS) entry which is preliminary data.</text>
</comment>
<organism evidence="5 6">
    <name type="scientific">Corticicoccus populi</name>
    <dbReference type="NCBI Taxonomy" id="1812821"/>
    <lineage>
        <taxon>Bacteria</taxon>
        <taxon>Bacillati</taxon>
        <taxon>Bacillota</taxon>
        <taxon>Bacilli</taxon>
        <taxon>Bacillales</taxon>
        <taxon>Staphylococcaceae</taxon>
        <taxon>Corticicoccus</taxon>
    </lineage>
</organism>
<feature type="region of interest" description="Disordered" evidence="2">
    <location>
        <begin position="360"/>
        <end position="442"/>
    </location>
</feature>
<keyword evidence="3" id="KW-0472">Membrane</keyword>
<feature type="compositionally biased region" description="Acidic residues" evidence="2">
    <location>
        <begin position="370"/>
        <end position="397"/>
    </location>
</feature>
<dbReference type="Gene3D" id="3.40.630.190">
    <property type="entry name" value="LCP protein"/>
    <property type="match status" value="1"/>
</dbReference>
<feature type="transmembrane region" description="Helical" evidence="3">
    <location>
        <begin position="5"/>
        <end position="27"/>
    </location>
</feature>
<evidence type="ECO:0000313" key="6">
    <source>
        <dbReference type="Proteomes" id="UP001597519"/>
    </source>
</evidence>
<reference evidence="6" key="1">
    <citation type="journal article" date="2019" name="Int. J. Syst. Evol. Microbiol.">
        <title>The Global Catalogue of Microorganisms (GCM) 10K type strain sequencing project: providing services to taxonomists for standard genome sequencing and annotation.</title>
        <authorList>
            <consortium name="The Broad Institute Genomics Platform"/>
            <consortium name="The Broad Institute Genome Sequencing Center for Infectious Disease"/>
            <person name="Wu L."/>
            <person name="Ma J."/>
        </authorList>
    </citation>
    <scope>NUCLEOTIDE SEQUENCE [LARGE SCALE GENOMIC DNA]</scope>
    <source>
        <strain evidence="6">KCTC 33575</strain>
    </source>
</reference>
<dbReference type="RefSeq" id="WP_377772569.1">
    <property type="nucleotide sequence ID" value="NZ_JBHUOQ010000001.1"/>
</dbReference>
<keyword evidence="3" id="KW-0812">Transmembrane</keyword>
<dbReference type="PANTHER" id="PTHR33392">
    <property type="entry name" value="POLYISOPRENYL-TEICHOIC ACID--PEPTIDOGLYCAN TEICHOIC ACID TRANSFERASE TAGU"/>
    <property type="match status" value="1"/>
</dbReference>
<evidence type="ECO:0000256" key="3">
    <source>
        <dbReference type="SAM" id="Phobius"/>
    </source>
</evidence>
<proteinExistence type="inferred from homology"/>
<evidence type="ECO:0000313" key="5">
    <source>
        <dbReference type="EMBL" id="MFD2830028.1"/>
    </source>
</evidence>
<feature type="compositionally biased region" description="Acidic residues" evidence="2">
    <location>
        <begin position="404"/>
        <end position="442"/>
    </location>
</feature>
<gene>
    <name evidence="5" type="ORF">ACFSX4_06055</name>
</gene>
<dbReference type="PANTHER" id="PTHR33392:SF3">
    <property type="entry name" value="POLYISOPRENYL-TEICHOIC ACID--PEPTIDOGLYCAN TEICHOIC ACID TRANSFERASE TAGT"/>
    <property type="match status" value="1"/>
</dbReference>
<protein>
    <submittedName>
        <fullName evidence="5">LCP family protein</fullName>
    </submittedName>
</protein>
<keyword evidence="3" id="KW-1133">Transmembrane helix</keyword>
<sequence>MKKIIISIIVILAVVLVGVGIYIFNLFNAFEQGVSDSYQSTDRERSELREDDGDESPDSFTILILGIDESESRSESDKFEENDFRTDTMILATFNKDENEVKLVSIPRDTLSYFPEENYFDKITHAHRINGPDSSISAVESLLNVPVDYYARVNMNALVDVVDTLDGVNFDVPFDMDEPDSTDDGRTVLEAGEQELNGEEALAVVRSRKVDTDLGRGNRQLEMVEAILEKAKSTGALTQIDDLISVVAGNSRHNLESETVRSLATYYAFNTVEFNNVQLRGTDYWNPGNGAYFYMADPEHLYAISQTIRESLGMDAPDPNDLINIRLSDYIVPYEYLDDYMLNEYEPEVTPYFLEDGYENQYGDGFDVPEAQEAEGDPDIEGEDGYIPEEGTEEEGAGDGMDQGYDESYDESYDNGEGTNEDYYNDAGEYYDDGTASDESYY</sequence>
<evidence type="ECO:0000259" key="4">
    <source>
        <dbReference type="Pfam" id="PF03816"/>
    </source>
</evidence>
<accession>A0ABW5WUU3</accession>
<feature type="domain" description="Cell envelope-related transcriptional attenuator" evidence="4">
    <location>
        <begin position="85"/>
        <end position="232"/>
    </location>
</feature>
<dbReference type="InterPro" id="IPR050922">
    <property type="entry name" value="LytR/CpsA/Psr_CW_biosynth"/>
</dbReference>
<keyword evidence="6" id="KW-1185">Reference proteome</keyword>
<dbReference type="Proteomes" id="UP001597519">
    <property type="component" value="Unassembled WGS sequence"/>
</dbReference>
<dbReference type="Pfam" id="PF03816">
    <property type="entry name" value="LytR_cpsA_psr"/>
    <property type="match status" value="1"/>
</dbReference>
<dbReference type="InterPro" id="IPR004474">
    <property type="entry name" value="LytR_CpsA_psr"/>
</dbReference>
<comment type="similarity">
    <text evidence="1">Belongs to the LytR/CpsA/Psr (LCP) family.</text>
</comment>
<name>A0ABW5WUU3_9STAP</name>
<evidence type="ECO:0000256" key="1">
    <source>
        <dbReference type="ARBA" id="ARBA00006068"/>
    </source>
</evidence>
<dbReference type="NCBIfam" id="TIGR00350">
    <property type="entry name" value="lytR_cpsA_psr"/>
    <property type="match status" value="1"/>
</dbReference>